<evidence type="ECO:0008006" key="4">
    <source>
        <dbReference type="Google" id="ProtNLM"/>
    </source>
</evidence>
<accession>A0ABU5C9S0</accession>
<evidence type="ECO:0000313" key="3">
    <source>
        <dbReference type="Proteomes" id="UP001281447"/>
    </source>
</evidence>
<gene>
    <name evidence="2" type="ORF">RWE15_18950</name>
</gene>
<keyword evidence="3" id="KW-1185">Reference proteome</keyword>
<organism evidence="2 3">
    <name type="scientific">Tigheibacillus halophilus</name>
    <dbReference type="NCBI Taxonomy" id="361280"/>
    <lineage>
        <taxon>Bacteria</taxon>
        <taxon>Bacillati</taxon>
        <taxon>Bacillota</taxon>
        <taxon>Bacilli</taxon>
        <taxon>Bacillales</taxon>
        <taxon>Bacillaceae</taxon>
        <taxon>Tigheibacillus</taxon>
    </lineage>
</organism>
<proteinExistence type="predicted"/>
<dbReference type="Proteomes" id="UP001281447">
    <property type="component" value="Unassembled WGS sequence"/>
</dbReference>
<reference evidence="2 3" key="1">
    <citation type="submission" date="2023-10" db="EMBL/GenBank/DDBJ databases">
        <title>Virgibacillus halophilus 5B73C genome.</title>
        <authorList>
            <person name="Miliotis G."/>
            <person name="Sengupta P."/>
            <person name="Hameed A."/>
            <person name="Chuvochina M."/>
            <person name="Mcdonagh F."/>
            <person name="Simpson A.C."/>
            <person name="Singh N.K."/>
            <person name="Rekha P.D."/>
            <person name="Raman K."/>
            <person name="Hugenholtz P."/>
            <person name="Venkateswaran K."/>
        </authorList>
    </citation>
    <scope>NUCLEOTIDE SEQUENCE [LARGE SCALE GENOMIC DNA]</scope>
    <source>
        <strain evidence="2 3">5B73C</strain>
    </source>
</reference>
<feature type="compositionally biased region" description="Basic and acidic residues" evidence="1">
    <location>
        <begin position="16"/>
        <end position="26"/>
    </location>
</feature>
<protein>
    <recommendedName>
        <fullName evidence="4">Competence protein</fullName>
    </recommendedName>
</protein>
<comment type="caution">
    <text evidence="2">The sequence shown here is derived from an EMBL/GenBank/DDBJ whole genome shotgun (WGS) entry which is preliminary data.</text>
</comment>
<evidence type="ECO:0000313" key="2">
    <source>
        <dbReference type="EMBL" id="MDY0396063.1"/>
    </source>
</evidence>
<dbReference type="EMBL" id="JAWDIP010000004">
    <property type="protein sequence ID" value="MDY0396063.1"/>
    <property type="molecule type" value="Genomic_DNA"/>
</dbReference>
<name>A0ABU5C9S0_9BACI</name>
<sequence length="49" mass="5631">MGKNSKSKRFVQHGSDAVKKHAERFPYRSTFTEAERKQEEAEDQTVGGF</sequence>
<evidence type="ECO:0000256" key="1">
    <source>
        <dbReference type="SAM" id="MobiDB-lite"/>
    </source>
</evidence>
<dbReference type="RefSeq" id="WP_390352562.1">
    <property type="nucleotide sequence ID" value="NZ_JBHUIZ010000003.1"/>
</dbReference>
<feature type="region of interest" description="Disordered" evidence="1">
    <location>
        <begin position="1"/>
        <end position="49"/>
    </location>
</feature>
<feature type="compositionally biased region" description="Basic residues" evidence="1">
    <location>
        <begin position="1"/>
        <end position="11"/>
    </location>
</feature>